<dbReference type="SUPFAM" id="SSF57850">
    <property type="entry name" value="RING/U-box"/>
    <property type="match status" value="1"/>
</dbReference>
<dbReference type="GO" id="GO:0006511">
    <property type="term" value="P:ubiquitin-dependent protein catabolic process"/>
    <property type="evidence" value="ECO:0000318"/>
    <property type="project" value="GO_Central"/>
</dbReference>
<feature type="region of interest" description="Disordered" evidence="5">
    <location>
        <begin position="51"/>
        <end position="168"/>
    </location>
</feature>
<evidence type="ECO:0000313" key="10">
    <source>
        <dbReference type="FlyBase" id="FBgn0032660"/>
    </source>
</evidence>
<feature type="domain" description="RING-type" evidence="6">
    <location>
        <begin position="178"/>
        <end position="217"/>
    </location>
</feature>
<feature type="compositionally biased region" description="Low complexity" evidence="5">
    <location>
        <begin position="111"/>
        <end position="142"/>
    </location>
</feature>
<reference evidence="11" key="3">
    <citation type="journal article" date="2002" name="Genome Biol.">
        <title>Annotation of the Drosophila melanogaster euchromatic genome: a systematic review.</title>
        <authorList>
            <person name="Misra S."/>
            <person name="Crosby M.A."/>
            <person name="Mungall C.J."/>
            <person name="Matthews B.B."/>
            <person name="Campbell K.S."/>
            <person name="Hradecky P."/>
            <person name="Huang Y."/>
            <person name="Kaminker J.S."/>
            <person name="Millburn G.H."/>
            <person name="Prochnik S.E."/>
            <person name="Smith C.D."/>
            <person name="Tupy J.L."/>
            <person name="Whitfied E.J."/>
            <person name="Bayraktaroglu L."/>
            <person name="Berman B.P."/>
            <person name="Bettencourt B.R."/>
            <person name="Celniker S.E."/>
            <person name="de Grey A.D."/>
            <person name="Drysdale R.A."/>
            <person name="Harris N.L."/>
            <person name="Richter J."/>
            <person name="Russo S."/>
            <person name="Schroeder A.J."/>
            <person name="Shu S.Q."/>
            <person name="Stapleton M."/>
            <person name="Yamada C."/>
            <person name="Ashburner M."/>
            <person name="Gelbart W.M."/>
            <person name="Rubin G.M."/>
            <person name="Lewis S.E."/>
        </authorList>
    </citation>
    <scope>GENOME REANNOTATION</scope>
    <source>
        <strain evidence="11">Berkeley</strain>
    </source>
</reference>
<accession>C0PV41</accession>
<dbReference type="GeneID" id="35076"/>
<name>Q9VJB0_DROME</name>
<dbReference type="EMBL" id="AE014134">
    <property type="protein sequence ID" value="ACZ94289.1"/>
    <property type="molecule type" value="Genomic_DNA"/>
</dbReference>
<dbReference type="BioGRID-ORCS" id="35076">
    <property type="hits" value="0 hits in 1 CRISPR screen"/>
</dbReference>
<dbReference type="GlyGen" id="Q9VJB0">
    <property type="glycosylation" value="1 site"/>
</dbReference>
<keyword evidence="1" id="KW-0479">Metal-binding</keyword>
<dbReference type="AGR" id="FB:FBgn0032660"/>
<dbReference type="FunFam" id="3.30.40.10:FF:001172">
    <property type="entry name" value="Elfless, isoform B"/>
    <property type="match status" value="1"/>
</dbReference>
<dbReference type="InterPro" id="IPR001841">
    <property type="entry name" value="Znf_RING"/>
</dbReference>
<evidence type="ECO:0000313" key="11">
    <source>
        <dbReference type="Proteomes" id="UP000000803"/>
    </source>
</evidence>
<keyword evidence="2 4" id="KW-0863">Zinc-finger</keyword>
<dbReference type="KEGG" id="dme:Dmel_CG15150"/>
<dbReference type="PROSITE" id="PS00518">
    <property type="entry name" value="ZF_RING_1"/>
    <property type="match status" value="1"/>
</dbReference>
<dbReference type="GO" id="GO:0032183">
    <property type="term" value="F:SUMO binding"/>
    <property type="evidence" value="ECO:0000318"/>
    <property type="project" value="GO_Central"/>
</dbReference>
<dbReference type="SMART" id="SM00184">
    <property type="entry name" value="RING"/>
    <property type="match status" value="1"/>
</dbReference>
<dbReference type="EMBL" id="AE014134">
    <property type="protein sequence ID" value="AAF53642.2"/>
    <property type="molecule type" value="Genomic_DNA"/>
</dbReference>
<dbReference type="VEuPathDB" id="VectorBase:FBgn0032660"/>
<protein>
    <submittedName>
        <fullName evidence="9">Elfless, isoform B</fullName>
    </submittedName>
    <submittedName>
        <fullName evidence="7">Elfless, isoform C</fullName>
    </submittedName>
    <submittedName>
        <fullName evidence="8">MIP08280p</fullName>
    </submittedName>
</protein>
<dbReference type="DNASU" id="35076"/>
<dbReference type="InterPro" id="IPR013083">
    <property type="entry name" value="Znf_RING/FYVE/PHD"/>
</dbReference>
<dbReference type="IntAct" id="Q9VJB0">
    <property type="interactions" value="9"/>
</dbReference>
<evidence type="ECO:0000256" key="5">
    <source>
        <dbReference type="SAM" id="MobiDB-lite"/>
    </source>
</evidence>
<reference evidence="7" key="13">
    <citation type="journal article" date="2015" name="Genome Res.">
        <title>The Release 6 reference sequence of the Drosophila melanogaster genome.</title>
        <authorList>
            <person name="Hoskins R.A."/>
            <person name="Carlson J.W."/>
            <person name="Wan K.H."/>
            <person name="Park S."/>
            <person name="Mendez I."/>
            <person name="Galle S.E."/>
            <person name="Booth B.W."/>
            <person name="Pfeiffer B.D."/>
            <person name="George R.A."/>
            <person name="Svirskas R."/>
            <person name="Krzywinski M."/>
            <person name="Schein J."/>
            <person name="Accardo M.C."/>
            <person name="Damia E."/>
            <person name="Messina G."/>
            <person name="Mendez-Lago M."/>
            <person name="de Pablos B."/>
            <person name="Demakova O.V."/>
            <person name="Andreyeva E.N."/>
            <person name="Boldyreva L.V."/>
            <person name="Marra M."/>
            <person name="Carvalho A.B."/>
            <person name="Dimitri P."/>
            <person name="Villasante A."/>
            <person name="Zhimulev I.F."/>
            <person name="Rubin G.M."/>
            <person name="Karpen G.H."/>
            <person name="Celniker S.E."/>
        </authorList>
    </citation>
    <scope>NUCLEOTIDE SEQUENCE</scope>
</reference>
<dbReference type="OrthoDB" id="6105938at2759"/>
<evidence type="ECO:0000259" key="6">
    <source>
        <dbReference type="PROSITE" id="PS50089"/>
    </source>
</evidence>
<dbReference type="Pfam" id="PF13639">
    <property type="entry name" value="zf-RING_2"/>
    <property type="match status" value="1"/>
</dbReference>
<dbReference type="AlphaFoldDB" id="Q9VJB0"/>
<reference evidence="7" key="15">
    <citation type="submission" date="2022-11" db="EMBL/GenBank/DDBJ databases">
        <authorList>
            <consortium name="FlyBase"/>
        </authorList>
    </citation>
    <scope>NUCLEOTIDE SEQUENCE</scope>
</reference>
<keyword evidence="11" id="KW-1185">Reference proteome</keyword>
<dbReference type="RefSeq" id="NP_001163003.1">
    <property type="nucleotide sequence ID" value="NM_001169532.1"/>
</dbReference>
<reference evidence="7 11" key="1">
    <citation type="journal article" date="2000" name="Science">
        <title>The genome sequence of Drosophila melanogaster.</title>
        <authorList>
            <person name="Adams M.D."/>
            <person name="Celniker S.E."/>
            <person name="Holt R.A."/>
            <person name="Evans C.A."/>
            <person name="Gocayne J.D."/>
            <person name="Amanatides P.G."/>
            <person name="Scherer S.E."/>
            <person name="Li P.W."/>
            <person name="Hoskins R.A."/>
            <person name="Galle R.F."/>
            <person name="George R.A."/>
            <person name="Lewis S.E."/>
            <person name="Richards S."/>
            <person name="Ashburner M."/>
            <person name="Henderson S.N."/>
            <person name="Sutton G.G."/>
            <person name="Wortman J.R."/>
            <person name="Yandell M.D."/>
            <person name="Zhang Q."/>
            <person name="Chen L.X."/>
            <person name="Brandon R.C."/>
            <person name="Rogers Y.H."/>
            <person name="Blazej R.G."/>
            <person name="Champe M."/>
            <person name="Pfeiffer B.D."/>
            <person name="Wan K.H."/>
            <person name="Doyle C."/>
            <person name="Baxter E.G."/>
            <person name="Helt G."/>
            <person name="Nelson C.R."/>
            <person name="Gabor G.L."/>
            <person name="Abril J.F."/>
            <person name="Agbayani A."/>
            <person name="An H.J."/>
            <person name="Andrews-Pfannkoch C."/>
            <person name="Baldwin D."/>
            <person name="Ballew R.M."/>
            <person name="Basu A."/>
            <person name="Baxendale J."/>
            <person name="Bayraktaroglu L."/>
            <person name="Beasley E.M."/>
            <person name="Beeson K.Y."/>
            <person name="Benos P.V."/>
            <person name="Berman B.P."/>
            <person name="Bhandari D."/>
            <person name="Bolshakov S."/>
            <person name="Borkova D."/>
            <person name="Botchan M.R."/>
            <person name="Bouck J."/>
            <person name="Brokstein P."/>
            <person name="Brottier P."/>
            <person name="Burtis K.C."/>
            <person name="Busam D.A."/>
            <person name="Butler H."/>
            <person name="Cadieu E."/>
            <person name="Center A."/>
            <person name="Chandra I."/>
            <person name="Cherry J.M."/>
            <person name="Cawley S."/>
            <person name="Dahlke C."/>
            <person name="Davenport L.B."/>
            <person name="Davies P."/>
            <person name="de Pablos B."/>
            <person name="Delcher A."/>
            <person name="Deng Z."/>
            <person name="Mays A.D."/>
            <person name="Dew I."/>
            <person name="Dietz S.M."/>
            <person name="Dodson K."/>
            <person name="Doup L.E."/>
            <person name="Downes M."/>
            <person name="Dugan-Rocha S."/>
            <person name="Dunkov B.C."/>
            <person name="Dunn P."/>
            <person name="Durbin K.J."/>
            <person name="Evangelista C.C."/>
            <person name="Ferraz C."/>
            <person name="Ferriera S."/>
            <person name="Fleischmann W."/>
            <person name="Fosler C."/>
            <person name="Gabrielian A.E."/>
            <person name="Garg N.S."/>
            <person name="Gelbart W.M."/>
            <person name="Glasser K."/>
            <person name="Glodek A."/>
            <person name="Gong F."/>
            <person name="Gorrell J.H."/>
            <person name="Gu Z."/>
            <person name="Guan P."/>
            <person name="Harris M."/>
            <person name="Harris N.L."/>
            <person name="Harvey D."/>
            <person name="Heiman T.J."/>
            <person name="Hernandez J.R."/>
            <person name="Houck J."/>
            <person name="Hostin D."/>
            <person name="Houston K.A."/>
            <person name="Howland T.J."/>
            <person name="Wei M.H."/>
            <person name="Ibegwam C."/>
            <person name="Jalali M."/>
            <person name="Kalush F."/>
            <person name="Karpen G.H."/>
            <person name="Ke Z."/>
            <person name="Kennison J.A."/>
            <person name="Ketchum K.A."/>
            <person name="Kimmel B.E."/>
            <person name="Kodira C.D."/>
            <person name="Kraft C."/>
            <person name="Kravitz S."/>
            <person name="Kulp D."/>
            <person name="Lai Z."/>
            <person name="Lasko P."/>
            <person name="Lei Y."/>
            <person name="Levitsky A.A."/>
            <person name="Li J."/>
            <person name="Li Z."/>
            <person name="Liang Y."/>
            <person name="Lin X."/>
            <person name="Liu X."/>
            <person name="Mattei B."/>
            <person name="McIntosh T.C."/>
            <person name="McLeod M.P."/>
            <person name="McPherson D."/>
            <person name="Merkulov G."/>
            <person name="Milshina N.V."/>
            <person name="Mobarry C."/>
            <person name="Morris J."/>
            <person name="Moshrefi A."/>
            <person name="Mount S.M."/>
            <person name="Moy M."/>
            <person name="Murphy B."/>
            <person name="Murphy L."/>
            <person name="Muzny D.M."/>
            <person name="Nelson D.L."/>
            <person name="Nelson D.R."/>
            <person name="Nelson K.A."/>
            <person name="Nixon K."/>
            <person name="Nusskern D.R."/>
            <person name="Pacleb J.M."/>
            <person name="Palazzolo M."/>
            <person name="Pittman G.S."/>
            <person name="Pan S."/>
            <person name="Pollard J."/>
            <person name="Puri V."/>
            <person name="Reese M.G."/>
            <person name="Reinert K."/>
            <person name="Remington K."/>
            <person name="Saunders R.D."/>
            <person name="Scheeler F."/>
            <person name="Shen H."/>
            <person name="Shue B.C."/>
            <person name="Siden-Kiamos I."/>
            <person name="Simpson M."/>
            <person name="Skupski M.P."/>
            <person name="Smith T."/>
            <person name="Spier E."/>
            <person name="Spradling A.C."/>
            <person name="Stapleton M."/>
            <person name="Strong R."/>
            <person name="Sun E."/>
            <person name="Svirskas R."/>
            <person name="Tector C."/>
            <person name="Turner R."/>
            <person name="Venter E."/>
            <person name="Wang A.H."/>
            <person name="Wang X."/>
            <person name="Wang Z.Y."/>
            <person name="Wassarman D.A."/>
            <person name="Weinstock G.M."/>
            <person name="Weissenbach J."/>
            <person name="Williams S.M."/>
            <person name="WoodageT"/>
            <person name="Worley K.C."/>
            <person name="Wu D."/>
            <person name="Yang S."/>
            <person name="Yao Q.A."/>
            <person name="Ye J."/>
            <person name="Yeh R.F."/>
            <person name="Zaveri J.S."/>
            <person name="Zhan M."/>
            <person name="Zhang G."/>
            <person name="Zhao Q."/>
            <person name="Zheng L."/>
            <person name="Zheng X.H."/>
            <person name="Zhong F.N."/>
            <person name="Zhong W."/>
            <person name="Zhou X."/>
            <person name="Zhu S."/>
            <person name="Zhu X."/>
            <person name="Smith H.O."/>
            <person name="Gibbs R.A."/>
            <person name="Myers E.W."/>
            <person name="Rubin G.M."/>
            <person name="Venter J.C."/>
        </authorList>
    </citation>
    <scope>NUCLEOTIDE SEQUENCE [LARGE SCALE GENOMIC DNA]</scope>
    <source>
        <strain evidence="11">Berkeley</strain>
    </source>
</reference>
<dbReference type="GO" id="GO:0061630">
    <property type="term" value="F:ubiquitin protein ligase activity"/>
    <property type="evidence" value="ECO:0000303"/>
    <property type="project" value="FlyBase"/>
</dbReference>
<dbReference type="PANTHER" id="PTHR47094:SF1">
    <property type="entry name" value="RING-TYPE E3 UBIQUITIN TRANSFERASE"/>
    <property type="match status" value="1"/>
</dbReference>
<evidence type="ECO:0000256" key="3">
    <source>
        <dbReference type="ARBA" id="ARBA00022833"/>
    </source>
</evidence>
<dbReference type="OMA" id="GRMCPLC"/>
<dbReference type="HOGENOM" id="CLU_1416505_0_0_1"/>
<keyword evidence="3" id="KW-0862">Zinc</keyword>
<dbReference type="GO" id="GO:0005634">
    <property type="term" value="C:nucleus"/>
    <property type="evidence" value="ECO:0000314"/>
    <property type="project" value="FlyBase"/>
</dbReference>
<evidence type="ECO:0000313" key="9">
    <source>
        <dbReference type="EMBL" id="ACZ94289.1"/>
    </source>
</evidence>
<dbReference type="Gene3D" id="3.30.40.10">
    <property type="entry name" value="Zinc/RING finger domain, C3HC4 (zinc finger)"/>
    <property type="match status" value="1"/>
</dbReference>
<organism evidence="7 11">
    <name type="scientific">Drosophila melanogaster</name>
    <name type="common">Fruit fly</name>
    <dbReference type="NCBI Taxonomy" id="7227"/>
    <lineage>
        <taxon>Eukaryota</taxon>
        <taxon>Metazoa</taxon>
        <taxon>Ecdysozoa</taxon>
        <taxon>Arthropoda</taxon>
        <taxon>Hexapoda</taxon>
        <taxon>Insecta</taxon>
        <taxon>Pterygota</taxon>
        <taxon>Neoptera</taxon>
        <taxon>Endopterygota</taxon>
        <taxon>Diptera</taxon>
        <taxon>Brachycera</taxon>
        <taxon>Muscomorpha</taxon>
        <taxon>Ephydroidea</taxon>
        <taxon>Drosophilidae</taxon>
        <taxon>Drosophila</taxon>
        <taxon>Sophophora</taxon>
    </lineage>
</organism>
<dbReference type="GO" id="GO:0008270">
    <property type="term" value="F:zinc ion binding"/>
    <property type="evidence" value="ECO:0000255"/>
    <property type="project" value="FlyBase"/>
</dbReference>
<dbReference type="InParanoid" id="Q9VJB0"/>
<reference evidence="7" key="12">
    <citation type="journal article" date="2015" name="G3 (Bethesda)">
        <title>Gene Model Annotations for Drosophila melanogaster: The Rule-Benders.</title>
        <authorList>
            <consortium name="FlyBase Consortium"/>
            <person name="Crosby M.A."/>
            <person name="Gramates L.S."/>
            <person name="Dos Santos G."/>
            <person name="Matthews B.B."/>
            <person name="St Pierre S.E."/>
            <person name="Zhou P."/>
            <person name="Schroeder A.J."/>
            <person name="Falls K."/>
            <person name="Emmert D.B."/>
            <person name="Russo S.M."/>
            <person name="Gelbart W.M."/>
            <person name="null"/>
        </authorList>
    </citation>
    <scope>NUCLEOTIDE SEQUENCE</scope>
</reference>
<dbReference type="FlyBase" id="FBgn0032660">
    <property type="gene designation" value="elfless"/>
</dbReference>
<evidence type="ECO:0000256" key="1">
    <source>
        <dbReference type="ARBA" id="ARBA00022723"/>
    </source>
</evidence>
<dbReference type="Bgee" id="FBgn0032660">
    <property type="expression patterns" value="Expressed in early elongation stage spermatid (Drosophila) in testis and 21 other cell types or tissues"/>
</dbReference>
<evidence type="ECO:0000256" key="4">
    <source>
        <dbReference type="PROSITE-ProRule" id="PRU00175"/>
    </source>
</evidence>
<dbReference type="PROSITE" id="PS50089">
    <property type="entry name" value="ZF_RING_2"/>
    <property type="match status" value="1"/>
</dbReference>
<reference evidence="7" key="7">
    <citation type="submission" date="2006-08" db="EMBL/GenBank/DDBJ databases">
        <authorList>
            <person name="Celniker S."/>
            <person name="Carlson J."/>
            <person name="Wan K."/>
            <person name="Frise E."/>
            <person name="Hoskins R."/>
            <person name="Park S."/>
            <person name="Svirskas R."/>
            <person name="Rubin G."/>
        </authorList>
    </citation>
    <scope>NUCLEOTIDE SEQUENCE</scope>
</reference>
<dbReference type="InterPro" id="IPR017907">
    <property type="entry name" value="Znf_RING_CS"/>
</dbReference>
<gene>
    <name evidence="7 10" type="primary">elfless</name>
    <name evidence="7" type="synonym">BcDNA:AT24563</name>
    <name evidence="7" type="synonym">Dmel\CG15150</name>
    <name evidence="8" type="synonym">elfless-RA</name>
    <name evidence="7 10" type="ORF">CG15150</name>
    <name evidence="7" type="ORF">Dmel_CG15150</name>
</gene>
<dbReference type="ExpressionAtlas" id="Q9VJB0">
    <property type="expression patterns" value="baseline and differential"/>
</dbReference>
<dbReference type="UCSC" id="CG15150-RA">
    <property type="organism name" value="d. melanogaster"/>
</dbReference>
<evidence type="ECO:0000313" key="7">
    <source>
        <dbReference type="EMBL" id="AAF53642.2"/>
    </source>
</evidence>
<accession>Q9VJB0</accession>
<dbReference type="STRING" id="7227.FBpp0291240"/>
<dbReference type="RefSeq" id="NP_609860.2">
    <property type="nucleotide sequence ID" value="NM_136016.4"/>
</dbReference>
<reference evidence="7 11" key="6">
    <citation type="journal article" date="2005" name="PLoS Comput. Biol.">
        <title>Combined evidence annotation of transposable elements in genome sequences.</title>
        <authorList>
            <person name="Quesneville H."/>
            <person name="Bergman C.M."/>
            <person name="Andrieu O."/>
            <person name="Autard D."/>
            <person name="Nouaud D."/>
            <person name="Ashburner M."/>
            <person name="Anxolabehere D."/>
        </authorList>
    </citation>
    <scope>NUCLEOTIDE SEQUENCE [LARGE SCALE GENOMIC DNA]</scope>
    <source>
        <strain evidence="11">Berkeley</strain>
    </source>
</reference>
<dbReference type="eggNOG" id="KOG0320">
    <property type="taxonomic scope" value="Eukaryota"/>
</dbReference>
<dbReference type="CTD" id="35076"/>
<reference evidence="11" key="2">
    <citation type="journal article" date="2002" name="Genome Biol.">
        <title>Finishing a whole-genome shotgun: release 3 of the Drosophila melanogaster euchromatic genome sequence.</title>
        <authorList>
            <person name="Celniker S.E."/>
            <person name="Wheeler D.A."/>
            <person name="Kronmiller B."/>
            <person name="Carlson J.W."/>
            <person name="Halpern A."/>
            <person name="Patel S."/>
            <person name="Adams M."/>
            <person name="Champe M."/>
            <person name="Dugan S.P."/>
            <person name="Frise E."/>
            <person name="Hodgson A."/>
            <person name="George R.A."/>
            <person name="Hoskins R.A."/>
            <person name="Laverty T."/>
            <person name="Muzny D.M."/>
            <person name="Nelson C.R."/>
            <person name="Pacleb J.M."/>
            <person name="Park S."/>
            <person name="Pfeiffer B.D."/>
            <person name="Richards S."/>
            <person name="Sodergren E.J."/>
            <person name="Svirskas R."/>
            <person name="Tabor P.E."/>
            <person name="Wan K."/>
            <person name="Stapleton M."/>
            <person name="Sutton G.G."/>
            <person name="Venter C."/>
            <person name="Weinstock G."/>
            <person name="Scherer S.E."/>
            <person name="Myers E.W."/>
            <person name="Gibbs R.A."/>
            <person name="Rubin G.M."/>
        </authorList>
    </citation>
    <scope>NUCLEOTIDE SEQUENCE [LARGE SCALE GENOMIC DNA]</scope>
    <source>
        <strain evidence="11">Berkeley</strain>
    </source>
</reference>
<reference evidence="7" key="14">
    <citation type="submission" date="2022-11" db="EMBL/GenBank/DDBJ databases">
        <title>Drosophila melanogaster release 4 sequence.</title>
        <authorList>
            <consortium name="Berkeley Drosophila Genome Project"/>
            <person name="Celniker S."/>
            <person name="Carlson J."/>
            <person name="Wan K."/>
            <person name="Pfeiffer B."/>
            <person name="Frise E."/>
            <person name="George R."/>
            <person name="Hoskins R."/>
            <person name="Stapleton M."/>
            <person name="Pacleb J."/>
            <person name="Park S."/>
            <person name="Svirskas R."/>
            <person name="Smith E."/>
            <person name="Yu C."/>
            <person name="Rubin G."/>
        </authorList>
    </citation>
    <scope>NUCLEOTIDE SEQUENCE</scope>
</reference>
<dbReference type="FunCoup" id="Q9VJB0">
    <property type="interactions" value="1"/>
</dbReference>
<reference evidence="7" key="11">
    <citation type="journal article" date="2015" name="G3 (Bethesda)">
        <title>Gene Model Annotations for Drosophila melanogaster: Impact of High-Throughput Data.</title>
        <authorList>
            <consortium name="FlyBase Consortium"/>
            <person name="Matthews B.B."/>
            <person name="Dos Santos G."/>
            <person name="Crosby M.A."/>
            <person name="Emmert D.B."/>
            <person name="St Pierre S.E."/>
            <person name="Gramates L.S."/>
            <person name="Zhou P."/>
            <person name="Schroeder A.J."/>
            <person name="Falls K."/>
            <person name="Strelets V."/>
            <person name="Russo S.M."/>
            <person name="Gelbart W.M."/>
            <person name="null"/>
        </authorList>
    </citation>
    <scope>NUCLEOTIDE SEQUENCE</scope>
</reference>
<dbReference type="Proteomes" id="UP000000803">
    <property type="component" value="Chromosome 2L"/>
</dbReference>
<reference evidence="7 11" key="5">
    <citation type="journal article" date="2002" name="Genome Biol.">
        <title>Heterochromatic sequences in a Drosophila whole-genome shotgun assembly.</title>
        <authorList>
            <person name="Hoskins R.A."/>
            <person name="Smith C.D."/>
            <person name="Carlson J.W."/>
            <person name="Carvalho A.B."/>
            <person name="Halpern A."/>
            <person name="Kaminker J.S."/>
            <person name="Kennedy C."/>
            <person name="Mungall C.J."/>
            <person name="Sullivan B.A."/>
            <person name="Sutton G.G."/>
            <person name="Yasuhara J.C."/>
            <person name="Wakimoto B.T."/>
            <person name="Myers E.W."/>
            <person name="Celniker S.E."/>
            <person name="Rubin G.M."/>
            <person name="Karpen G.H."/>
        </authorList>
    </citation>
    <scope>NUCLEOTIDE SEQUENCE [LARGE SCALE GENOMIC DNA]</scope>
    <source>
        <strain evidence="11">Berkeley</strain>
    </source>
</reference>
<dbReference type="SMR" id="Q9VJB0"/>
<reference evidence="7 11" key="8">
    <citation type="journal article" date="2007" name="Science">
        <title>The Release 5.1 annotation of Drosophila melanogaster heterochromatin.</title>
        <authorList>
            <person name="Smith C.D."/>
            <person name="Shu S."/>
            <person name="Mungall C.J."/>
            <person name="Karpen G.H."/>
        </authorList>
    </citation>
    <scope>NUCLEOTIDE SEQUENCE [LARGE SCALE GENOMIC DNA]</scope>
    <source>
        <strain evidence="11">Berkeley</strain>
    </source>
</reference>
<evidence type="ECO:0000313" key="8">
    <source>
        <dbReference type="EMBL" id="ACN71216.1"/>
    </source>
</evidence>
<feature type="compositionally biased region" description="Polar residues" evidence="5">
    <location>
        <begin position="51"/>
        <end position="63"/>
    </location>
</feature>
<reference evidence="11" key="4">
    <citation type="journal article" date="2002" name="Genome Biol.">
        <title>The transposable elements of the Drosophila melanogaster euchromatin: a genomics perspective.</title>
        <authorList>
            <person name="Kaminker J.S."/>
            <person name="Bergman C.M."/>
            <person name="Kronmiller B."/>
            <person name="Carlson J."/>
            <person name="Svirskas R."/>
            <person name="Patel S."/>
            <person name="Frise E."/>
            <person name="Wheeler D.A."/>
            <person name="Lewis S.E."/>
            <person name="Rubin G.M."/>
            <person name="Ashburner M."/>
            <person name="Celniker S.E."/>
        </authorList>
    </citation>
    <scope>NUCLEOTIDE SEQUENCE [LARGE SCALE GENOMIC DNA]</scope>
    <source>
        <strain evidence="11">Berkeley</strain>
    </source>
</reference>
<dbReference type="EMBL" id="BT072897">
    <property type="protein sequence ID" value="ACN71216.1"/>
    <property type="molecule type" value="mRNA"/>
</dbReference>
<sequence>MGDSSDSDSSTEWEQNTRVISLPFSRNRSHLSSRLSYLVGLQMENFRTSNNSGVSQRIHNTGPTPVLAPSGLRSRLLSGSSERNPNEYYGDSDSSSSSRSIDRTPFLLEYSSDSESSSSSDSESSSTSISFDSSMSSTESSTPMGHTESSDSNEDSPPNKRIKSDDEESKKSVLPYNCPVCLEDVREKLPVSTNCGHVFCKACIKRAVDTGRVCPLCGVDEPEFHRIFL</sequence>
<proteinExistence type="evidence at transcript level"/>
<dbReference type="PANTHER" id="PTHR47094">
    <property type="entry name" value="ELFLESS, ISOFORM B"/>
    <property type="match status" value="1"/>
</dbReference>
<dbReference type="InterPro" id="IPR049627">
    <property type="entry name" value="SLX8"/>
</dbReference>
<evidence type="ECO:0000256" key="2">
    <source>
        <dbReference type="ARBA" id="ARBA00022771"/>
    </source>
</evidence>
<reference evidence="8" key="10">
    <citation type="submission" date="2009-03" db="EMBL/GenBank/DDBJ databases">
        <authorList>
            <person name="Carlson J."/>
            <person name="Booth B."/>
            <person name="Frise E."/>
            <person name="Sandler J."/>
            <person name="Wan K."/>
            <person name="Yu C."/>
            <person name="Celniker S."/>
        </authorList>
    </citation>
    <scope>NUCLEOTIDE SEQUENCE</scope>
</reference>
<feature type="compositionally biased region" description="Low complexity" evidence="5">
    <location>
        <begin position="70"/>
        <end position="81"/>
    </location>
</feature>
<reference evidence="7 11" key="9">
    <citation type="journal article" date="2007" name="Science">
        <title>Sequence finishing and mapping of Drosophila melanogaster heterochromatin.</title>
        <authorList>
            <person name="Hoskins R.A."/>
            <person name="Carlson J.W."/>
            <person name="Kennedy C."/>
            <person name="Acevedo D."/>
            <person name="Evans-Holm M."/>
            <person name="Frise E."/>
            <person name="Wan K.H."/>
            <person name="Park S."/>
            <person name="Mendez-Lago M."/>
            <person name="Rossi F."/>
            <person name="Villasante A."/>
            <person name="Dimitri P."/>
            <person name="Karpen G.H."/>
            <person name="Celniker S.E."/>
        </authorList>
    </citation>
    <scope>NUCLEOTIDE SEQUENCE [LARGE SCALE GENOMIC DNA]</scope>
    <source>
        <strain evidence="11">Berkeley</strain>
    </source>
</reference>
<dbReference type="PaxDb" id="7227-FBpp0291240"/>